<dbReference type="EMBL" id="JAESVG020000003">
    <property type="protein sequence ID" value="KAG8628994.1"/>
    <property type="molecule type" value="Genomic_DNA"/>
</dbReference>
<comment type="caution">
    <text evidence="4">The sequence shown here is derived from an EMBL/GenBank/DDBJ whole genome shotgun (WGS) entry which is preliminary data.</text>
</comment>
<evidence type="ECO:0000313" key="4">
    <source>
        <dbReference type="EMBL" id="KAG8628994.1"/>
    </source>
</evidence>
<reference evidence="4" key="1">
    <citation type="submission" date="2021-07" db="EMBL/GenBank/DDBJ databases">
        <title>Elsinoe batatas strain:CRI-CJ2 Genome sequencing and assembly.</title>
        <authorList>
            <person name="Huang L."/>
        </authorList>
    </citation>
    <scope>NUCLEOTIDE SEQUENCE</scope>
    <source>
        <strain evidence="4">CRI-CJ2</strain>
    </source>
</reference>
<dbReference type="AlphaFoldDB" id="A0A8K0PKM3"/>
<feature type="chain" id="PRO_5035437884" description="PA14 domain-containing protein" evidence="2">
    <location>
        <begin position="20"/>
        <end position="883"/>
    </location>
</feature>
<sequence length="883" mass="95206">MRVLAGLLPVLATLAQVKAQENQAEDGELNMDKVPADHRDLKDIPITITKPWDEVVKASAASLWSSFSSVKSQERVNNGVRGPEATPTATLIKTTKSKKAKTTTTTTTTTKKKGKKTKTTTTTTKKKKAAATTKKKKAAATTKAKKVKQQKRQLSTLPVPAINAVGNNTGCTINPQGILNPYQSSPNTPTGFYNDANLSRLAAAEWLPPAGYWTSFQNQLAQVQKTGAVPGDAGLYIMYFQTPSYTPSLCAKACDVRDECLGFNMYFSRSPQWEPQYRNNANPNGVCSNPVAQAEVGCGLYFQWIYSSYATNTGQWRADFALLTVGNNGYNKNPVPVRQTNYTKAVALLGAVNGFSAPEYINYNYWTTPFDDSRCAAACTAYSNSQRAAAISNRLSTYEACNYYNTFNVTYQGTYQGQYCVLYNDTSVLSNGYMTYSSQTYNGQTYIYNLTNSFGTELYGHDPGIVSPAWSPAPTGAAAGCENLGTTGSTGFTLLDMQRNNYTVACNYDLQYAGDVGNSTAPDFYSCFDLCDNFAGNCNGFAFLAYDSTNPASAGVCYFKDLSTSVRNPTPAANGADLAWLTSKYAGFKAGNKVATVTYTTYTTAWTGASTVTATSFNDLTGYIIIQTPGLRTSATTSGATVTTTVYTDQGTATSISTTTSAAVSRTVTVKVIYPTPTCGSSTGAISYAMYTNSFLGGQNTNSYPAYNPTIYKTIAPAATGVANYLAEDNADTASTTIYGRTGIDGRSLVMQHTFYLYAGRGTGRYYFQFPYSDDISLLWVGDKAVSGWNRANNDLLQFWNGQPQTPVTASFFLTANTWTPVRVQWGNGGGQGDLQFSIIDPNGNYLAYSTPLANSGYLSPQILKSVCSSANAGVFPAWGRET</sequence>
<feature type="signal peptide" evidence="2">
    <location>
        <begin position="1"/>
        <end position="19"/>
    </location>
</feature>
<evidence type="ECO:0000259" key="3">
    <source>
        <dbReference type="PROSITE" id="PS51820"/>
    </source>
</evidence>
<keyword evidence="5" id="KW-1185">Reference proteome</keyword>
<evidence type="ECO:0000313" key="5">
    <source>
        <dbReference type="Proteomes" id="UP000809789"/>
    </source>
</evidence>
<feature type="region of interest" description="Disordered" evidence="1">
    <location>
        <begin position="94"/>
        <end position="153"/>
    </location>
</feature>
<evidence type="ECO:0000256" key="1">
    <source>
        <dbReference type="SAM" id="MobiDB-lite"/>
    </source>
</evidence>
<name>A0A8K0PKM3_9PEZI</name>
<feature type="domain" description="PA14" evidence="3">
    <location>
        <begin position="697"/>
        <end position="855"/>
    </location>
</feature>
<feature type="compositionally biased region" description="Basic residues" evidence="1">
    <location>
        <begin position="110"/>
        <end position="151"/>
    </location>
</feature>
<gene>
    <name evidence="4" type="ORF">KVT40_002859</name>
</gene>
<dbReference type="InterPro" id="IPR018871">
    <property type="entry name" value="GLEYA_adhesin_domain"/>
</dbReference>
<accession>A0A8K0PKM3</accession>
<dbReference type="Gene3D" id="2.60.120.1560">
    <property type="match status" value="1"/>
</dbReference>
<dbReference type="OrthoDB" id="271448at2759"/>
<dbReference type="Proteomes" id="UP000809789">
    <property type="component" value="Unassembled WGS sequence"/>
</dbReference>
<evidence type="ECO:0000256" key="2">
    <source>
        <dbReference type="SAM" id="SignalP"/>
    </source>
</evidence>
<protein>
    <recommendedName>
        <fullName evidence="3">PA14 domain-containing protein</fullName>
    </recommendedName>
</protein>
<dbReference type="PROSITE" id="PS51820">
    <property type="entry name" value="PA14"/>
    <property type="match status" value="1"/>
</dbReference>
<keyword evidence="2" id="KW-0732">Signal</keyword>
<dbReference type="PANTHER" id="PTHR36578">
    <property type="entry name" value="CHROMOSOME 15, WHOLE GENOME SHOTGUN SEQUENCE"/>
    <property type="match status" value="1"/>
</dbReference>
<dbReference type="Pfam" id="PF10528">
    <property type="entry name" value="GLEYA"/>
    <property type="match status" value="1"/>
</dbReference>
<dbReference type="InterPro" id="IPR037524">
    <property type="entry name" value="PA14/GLEYA"/>
</dbReference>
<dbReference type="PANTHER" id="PTHR36578:SF1">
    <property type="entry name" value="APPLE DOMAIN-CONTAINING PROTEIN"/>
    <property type="match status" value="1"/>
</dbReference>
<organism evidence="4 5">
    <name type="scientific">Elsinoe batatas</name>
    <dbReference type="NCBI Taxonomy" id="2601811"/>
    <lineage>
        <taxon>Eukaryota</taxon>
        <taxon>Fungi</taxon>
        <taxon>Dikarya</taxon>
        <taxon>Ascomycota</taxon>
        <taxon>Pezizomycotina</taxon>
        <taxon>Dothideomycetes</taxon>
        <taxon>Dothideomycetidae</taxon>
        <taxon>Myriangiales</taxon>
        <taxon>Elsinoaceae</taxon>
        <taxon>Elsinoe</taxon>
    </lineage>
</organism>
<proteinExistence type="predicted"/>